<dbReference type="Pfam" id="PF25601">
    <property type="entry name" value="AAA_lid_14"/>
    <property type="match status" value="1"/>
</dbReference>
<dbReference type="CDD" id="cd17574">
    <property type="entry name" value="REC_OmpR"/>
    <property type="match status" value="1"/>
</dbReference>
<dbReference type="CDD" id="cd00009">
    <property type="entry name" value="AAA"/>
    <property type="match status" value="1"/>
</dbReference>
<dbReference type="SUPFAM" id="SSF52540">
    <property type="entry name" value="P-loop containing nucleoside triphosphate hydrolases"/>
    <property type="match status" value="1"/>
</dbReference>
<dbReference type="InterPro" id="IPR003593">
    <property type="entry name" value="AAA+_ATPase"/>
</dbReference>
<evidence type="ECO:0000259" key="9">
    <source>
        <dbReference type="PROSITE" id="PS50110"/>
    </source>
</evidence>
<dbReference type="InterPro" id="IPR025662">
    <property type="entry name" value="Sigma_54_int_dom_ATP-bd_1"/>
</dbReference>
<protein>
    <submittedName>
        <fullName evidence="10">Response regulator</fullName>
    </submittedName>
</protein>
<dbReference type="Proteomes" id="UP000218542">
    <property type="component" value="Unassembled WGS sequence"/>
</dbReference>
<dbReference type="SUPFAM" id="SSF46689">
    <property type="entry name" value="Homeodomain-like"/>
    <property type="match status" value="1"/>
</dbReference>
<evidence type="ECO:0000259" key="8">
    <source>
        <dbReference type="PROSITE" id="PS50045"/>
    </source>
</evidence>
<dbReference type="PANTHER" id="PTHR32071">
    <property type="entry name" value="TRANSCRIPTIONAL REGULATORY PROTEIN"/>
    <property type="match status" value="1"/>
</dbReference>
<dbReference type="InterPro" id="IPR025943">
    <property type="entry name" value="Sigma_54_int_dom_ATP-bd_2"/>
</dbReference>
<dbReference type="PROSITE" id="PS50110">
    <property type="entry name" value="RESPONSE_REGULATORY"/>
    <property type="match status" value="1"/>
</dbReference>
<sequence>MKKPGILLVDDDKNTADGLRKILIQDGYDTICVYTGNEALNLIETNHFDIVITDMKLPDISGFTIIEKVKKKDADIPIIMITAFSSLQTAIDAMKKGADDYLTKPVNIDELELILKKIWEKQLLIIQNRELRQQLDDKYGFSGLIGNTPEMQHVFKTITEVAPAAATVLIYGETGTGKELVAHAIHYNSERRDKPFVALHCASLSEGVLESELFGHEKGAFTGAVSERRGRFELADGGSLFLDEIGELNSHVQIKLLRVLETGCFERVGGETTLESDVRIIAATNKDLEEEIKEGRFREDLYYRLNVINLVLPTLRERREDIGLLTDNFLVKYAAKNKKDIKGFSPQCARILHNYDWPGNVRELENAVERAVVMARNEFIEPDNLPSNISQSIKKARKDTFRIPAGTTMKEVEKKVILDTLQTTNGSKSKAAKILGISTRKIEYKIKEWSNNNE</sequence>
<dbReference type="GO" id="GO:0005524">
    <property type="term" value="F:ATP binding"/>
    <property type="evidence" value="ECO:0007669"/>
    <property type="project" value="UniProtKB-KW"/>
</dbReference>
<dbReference type="GO" id="GO:0006355">
    <property type="term" value="P:regulation of DNA-templated transcription"/>
    <property type="evidence" value="ECO:0007669"/>
    <property type="project" value="InterPro"/>
</dbReference>
<keyword evidence="2" id="KW-0067">ATP-binding</keyword>
<evidence type="ECO:0000313" key="10">
    <source>
        <dbReference type="EMBL" id="GAX61481.1"/>
    </source>
</evidence>
<dbReference type="InterPro" id="IPR058031">
    <property type="entry name" value="AAA_lid_NorR"/>
</dbReference>
<evidence type="ECO:0000256" key="3">
    <source>
        <dbReference type="ARBA" id="ARBA00023015"/>
    </source>
</evidence>
<dbReference type="Gene3D" id="3.40.50.2300">
    <property type="match status" value="1"/>
</dbReference>
<gene>
    <name evidence="10" type="ORF">SCALIN_C22_0195</name>
</gene>
<dbReference type="AlphaFoldDB" id="A0A286U091"/>
<comment type="caution">
    <text evidence="10">The sequence shown here is derived from an EMBL/GenBank/DDBJ whole genome shotgun (WGS) entry which is preliminary data.</text>
</comment>
<dbReference type="GO" id="GO:0000160">
    <property type="term" value="P:phosphorelay signal transduction system"/>
    <property type="evidence" value="ECO:0007669"/>
    <property type="project" value="InterPro"/>
</dbReference>
<keyword evidence="4" id="KW-0238">DNA-binding</keyword>
<dbReference type="GO" id="GO:0043565">
    <property type="term" value="F:sequence-specific DNA binding"/>
    <property type="evidence" value="ECO:0007669"/>
    <property type="project" value="InterPro"/>
</dbReference>
<name>A0A286U091_9BACT</name>
<dbReference type="SUPFAM" id="SSF52172">
    <property type="entry name" value="CheY-like"/>
    <property type="match status" value="1"/>
</dbReference>
<dbReference type="SMART" id="SM00382">
    <property type="entry name" value="AAA"/>
    <property type="match status" value="1"/>
</dbReference>
<dbReference type="InterPro" id="IPR001789">
    <property type="entry name" value="Sig_transdc_resp-reg_receiver"/>
</dbReference>
<dbReference type="Gene3D" id="3.40.50.300">
    <property type="entry name" value="P-loop containing nucleotide triphosphate hydrolases"/>
    <property type="match status" value="1"/>
</dbReference>
<dbReference type="EMBL" id="BAOS01000022">
    <property type="protein sequence ID" value="GAX61481.1"/>
    <property type="molecule type" value="Genomic_DNA"/>
</dbReference>
<dbReference type="Gene3D" id="1.10.10.60">
    <property type="entry name" value="Homeodomain-like"/>
    <property type="match status" value="1"/>
</dbReference>
<keyword evidence="11" id="KW-1185">Reference proteome</keyword>
<dbReference type="InterPro" id="IPR009057">
    <property type="entry name" value="Homeodomain-like_sf"/>
</dbReference>
<dbReference type="RefSeq" id="WP_096894868.1">
    <property type="nucleotide sequence ID" value="NZ_BAOS01000022.1"/>
</dbReference>
<organism evidence="10 11">
    <name type="scientific">Candidatus Scalindua japonica</name>
    <dbReference type="NCBI Taxonomy" id="1284222"/>
    <lineage>
        <taxon>Bacteria</taxon>
        <taxon>Pseudomonadati</taxon>
        <taxon>Planctomycetota</taxon>
        <taxon>Candidatus Brocadiia</taxon>
        <taxon>Candidatus Brocadiales</taxon>
        <taxon>Candidatus Scalinduaceae</taxon>
        <taxon>Candidatus Scalindua</taxon>
    </lineage>
</organism>
<evidence type="ECO:0000256" key="1">
    <source>
        <dbReference type="ARBA" id="ARBA00022741"/>
    </source>
</evidence>
<dbReference type="PROSITE" id="PS00688">
    <property type="entry name" value="SIGMA54_INTERACT_3"/>
    <property type="match status" value="1"/>
</dbReference>
<evidence type="ECO:0000313" key="11">
    <source>
        <dbReference type="Proteomes" id="UP000218542"/>
    </source>
</evidence>
<dbReference type="InterPro" id="IPR025944">
    <property type="entry name" value="Sigma_54_int_dom_CS"/>
</dbReference>
<dbReference type="FunFam" id="3.40.50.300:FF:000006">
    <property type="entry name" value="DNA-binding transcriptional regulator NtrC"/>
    <property type="match status" value="1"/>
</dbReference>
<dbReference type="InterPro" id="IPR027417">
    <property type="entry name" value="P-loop_NTPase"/>
</dbReference>
<dbReference type="InterPro" id="IPR011006">
    <property type="entry name" value="CheY-like_superfamily"/>
</dbReference>
<dbReference type="OrthoDB" id="9807827at2"/>
<dbReference type="InterPro" id="IPR002197">
    <property type="entry name" value="HTH_Fis"/>
</dbReference>
<dbReference type="PRINTS" id="PR01590">
    <property type="entry name" value="HTHFIS"/>
</dbReference>
<dbReference type="Gene3D" id="1.10.8.60">
    <property type="match status" value="1"/>
</dbReference>
<feature type="domain" description="Sigma-54 factor interaction" evidence="8">
    <location>
        <begin position="144"/>
        <end position="373"/>
    </location>
</feature>
<keyword evidence="5" id="KW-0010">Activator</keyword>
<accession>A0A286U091</accession>
<dbReference type="FunFam" id="1.10.8.60:FF:000014">
    <property type="entry name" value="DNA-binding transcriptional regulator NtrC"/>
    <property type="match status" value="1"/>
</dbReference>
<reference evidence="11" key="1">
    <citation type="journal article" date="2017" name="Environ. Microbiol. Rep.">
        <title>Genetic Diversity of Marine Anaerobic Ammonium-Oxidizing Bacteria as Revealed by Genomic and Proteomic Analyses of 'Candidatus Scalindua japonica'.</title>
        <authorList>
            <person name="Oshiki M."/>
            <person name="Mizuto K."/>
            <person name="Kimura Z."/>
            <person name="Kindaichi T."/>
            <person name="Satoh H."/>
            <person name="Okabe S."/>
        </authorList>
    </citation>
    <scope>NUCLEOTIDE SEQUENCE [LARGE SCALE GENOMIC DNA]</scope>
    <source>
        <strain evidence="11">husup-a2</strain>
    </source>
</reference>
<dbReference type="Pfam" id="PF00072">
    <property type="entry name" value="Response_reg"/>
    <property type="match status" value="1"/>
</dbReference>
<dbReference type="Pfam" id="PF02954">
    <property type="entry name" value="HTH_8"/>
    <property type="match status" value="1"/>
</dbReference>
<evidence type="ECO:0000256" key="5">
    <source>
        <dbReference type="ARBA" id="ARBA00023159"/>
    </source>
</evidence>
<dbReference type="Pfam" id="PF00158">
    <property type="entry name" value="Sigma54_activat"/>
    <property type="match status" value="1"/>
</dbReference>
<dbReference type="SMART" id="SM00448">
    <property type="entry name" value="REC"/>
    <property type="match status" value="1"/>
</dbReference>
<feature type="modified residue" description="4-aspartylphosphate" evidence="7">
    <location>
        <position position="54"/>
    </location>
</feature>
<proteinExistence type="predicted"/>
<keyword evidence="3" id="KW-0805">Transcription regulation</keyword>
<evidence type="ECO:0000256" key="6">
    <source>
        <dbReference type="ARBA" id="ARBA00023163"/>
    </source>
</evidence>
<evidence type="ECO:0000256" key="2">
    <source>
        <dbReference type="ARBA" id="ARBA00022840"/>
    </source>
</evidence>
<feature type="domain" description="Response regulatory" evidence="9">
    <location>
        <begin position="5"/>
        <end position="119"/>
    </location>
</feature>
<dbReference type="PROSITE" id="PS00675">
    <property type="entry name" value="SIGMA54_INTERACT_1"/>
    <property type="match status" value="1"/>
</dbReference>
<dbReference type="PROSITE" id="PS50045">
    <property type="entry name" value="SIGMA54_INTERACT_4"/>
    <property type="match status" value="1"/>
</dbReference>
<dbReference type="PROSITE" id="PS00676">
    <property type="entry name" value="SIGMA54_INTERACT_2"/>
    <property type="match status" value="1"/>
</dbReference>
<keyword evidence="6" id="KW-0804">Transcription</keyword>
<keyword evidence="7" id="KW-0597">Phosphoprotein</keyword>
<evidence type="ECO:0000256" key="4">
    <source>
        <dbReference type="ARBA" id="ARBA00023125"/>
    </source>
</evidence>
<keyword evidence="1" id="KW-0547">Nucleotide-binding</keyword>
<evidence type="ECO:0000256" key="7">
    <source>
        <dbReference type="PROSITE-ProRule" id="PRU00169"/>
    </source>
</evidence>
<dbReference type="InterPro" id="IPR002078">
    <property type="entry name" value="Sigma_54_int"/>
</dbReference>